<feature type="transmembrane region" description="Helical" evidence="1">
    <location>
        <begin position="212"/>
        <end position="236"/>
    </location>
</feature>
<keyword evidence="1" id="KW-0472">Membrane</keyword>
<accession>A0A4Z1GN58</accession>
<dbReference type="Proteomes" id="UP000297814">
    <property type="component" value="Unassembled WGS sequence"/>
</dbReference>
<feature type="transmembrane region" description="Helical" evidence="1">
    <location>
        <begin position="122"/>
        <end position="147"/>
    </location>
</feature>
<feature type="transmembrane region" description="Helical" evidence="1">
    <location>
        <begin position="12"/>
        <end position="33"/>
    </location>
</feature>
<organism evidence="2 3">
    <name type="scientific">Botrytis hyacinthi</name>
    <dbReference type="NCBI Taxonomy" id="278943"/>
    <lineage>
        <taxon>Eukaryota</taxon>
        <taxon>Fungi</taxon>
        <taxon>Dikarya</taxon>
        <taxon>Ascomycota</taxon>
        <taxon>Pezizomycotina</taxon>
        <taxon>Leotiomycetes</taxon>
        <taxon>Helotiales</taxon>
        <taxon>Sclerotiniaceae</taxon>
        <taxon>Botrytis</taxon>
    </lineage>
</organism>
<keyword evidence="3" id="KW-1185">Reference proteome</keyword>
<sequence>MRPQPRCQRNSALVGIPSILANITIVLIIFLGLKFKPIVSLDTRDLKLAAGSPISAYDQYDFYFANVCKSNYNTTDSQNLVIEKICLDYEGGMMILKDFGENLPESVLERLEWLDSYLDRSLYTNITALFVLYILVCIFGATVWWVGLDTLERSKPSNKVEFRSDMRLYMYMALFQASIIIITNVVFVSALVGLGDRFRCTEELCIPMHRSWLMLGFSTLAPFEILFAMPAMAYLICPDCNEHRCYTIC</sequence>
<gene>
    <name evidence="2" type="ORF">BHYA_0076g00450</name>
</gene>
<protein>
    <submittedName>
        <fullName evidence="2">Uncharacterized protein</fullName>
    </submittedName>
</protein>
<name>A0A4Z1GN58_9HELO</name>
<proteinExistence type="predicted"/>
<keyword evidence="1" id="KW-0812">Transmembrane</keyword>
<dbReference type="EMBL" id="PQXK01000076">
    <property type="protein sequence ID" value="TGO38394.1"/>
    <property type="molecule type" value="Genomic_DNA"/>
</dbReference>
<keyword evidence="1" id="KW-1133">Transmembrane helix</keyword>
<reference evidence="2 3" key="1">
    <citation type="submission" date="2017-12" db="EMBL/GenBank/DDBJ databases">
        <title>Comparative genomics of Botrytis spp.</title>
        <authorList>
            <person name="Valero-Jimenez C.A."/>
            <person name="Tapia P."/>
            <person name="Veloso J."/>
            <person name="Silva-Moreno E."/>
            <person name="Staats M."/>
            <person name="Valdes J.H."/>
            <person name="Van Kan J.A.L."/>
        </authorList>
    </citation>
    <scope>NUCLEOTIDE SEQUENCE [LARGE SCALE GENOMIC DNA]</scope>
    <source>
        <strain evidence="2 3">Bh0001</strain>
    </source>
</reference>
<comment type="caution">
    <text evidence="2">The sequence shown here is derived from an EMBL/GenBank/DDBJ whole genome shotgun (WGS) entry which is preliminary data.</text>
</comment>
<evidence type="ECO:0000313" key="2">
    <source>
        <dbReference type="EMBL" id="TGO38394.1"/>
    </source>
</evidence>
<evidence type="ECO:0000256" key="1">
    <source>
        <dbReference type="SAM" id="Phobius"/>
    </source>
</evidence>
<feature type="transmembrane region" description="Helical" evidence="1">
    <location>
        <begin position="168"/>
        <end position="192"/>
    </location>
</feature>
<evidence type="ECO:0000313" key="3">
    <source>
        <dbReference type="Proteomes" id="UP000297814"/>
    </source>
</evidence>
<dbReference type="AlphaFoldDB" id="A0A4Z1GN58"/>